<evidence type="ECO:0000256" key="1">
    <source>
        <dbReference type="ARBA" id="ARBA00009776"/>
    </source>
</evidence>
<dbReference type="GO" id="GO:0005829">
    <property type="term" value="C:cytosol"/>
    <property type="evidence" value="ECO:0007669"/>
    <property type="project" value="TreeGrafter"/>
</dbReference>
<evidence type="ECO:0000256" key="9">
    <source>
        <dbReference type="ARBA" id="ARBA00029962"/>
    </source>
</evidence>
<evidence type="ECO:0000256" key="4">
    <source>
        <dbReference type="ARBA" id="ARBA00022679"/>
    </source>
</evidence>
<evidence type="ECO:0000256" key="5">
    <source>
        <dbReference type="ARBA" id="ARBA00022727"/>
    </source>
</evidence>
<dbReference type="NCBIfam" id="TIGR00041">
    <property type="entry name" value="DTMP_kinase"/>
    <property type="match status" value="1"/>
</dbReference>
<dbReference type="InterPro" id="IPR018094">
    <property type="entry name" value="Thymidylate_kinase"/>
</dbReference>
<dbReference type="EC" id="2.7.4.9" evidence="2 12"/>
<dbReference type="CDD" id="cd01672">
    <property type="entry name" value="TMPK"/>
    <property type="match status" value="1"/>
</dbReference>
<protein>
    <recommendedName>
        <fullName evidence="3 12">Thymidylate kinase</fullName>
        <ecNumber evidence="2 12">2.7.4.9</ecNumber>
    </recommendedName>
    <alternativeName>
        <fullName evidence="9 12">dTMP kinase</fullName>
    </alternativeName>
</protein>
<dbReference type="Proteomes" id="UP000325333">
    <property type="component" value="Unassembled WGS sequence"/>
</dbReference>
<keyword evidence="5 12" id="KW-0545">Nucleotide biosynthesis</keyword>
<dbReference type="PANTHER" id="PTHR10344:SF4">
    <property type="entry name" value="UMP-CMP KINASE 2, MITOCHONDRIAL"/>
    <property type="match status" value="1"/>
</dbReference>
<evidence type="ECO:0000256" key="10">
    <source>
        <dbReference type="ARBA" id="ARBA00048743"/>
    </source>
</evidence>
<keyword evidence="4 12" id="KW-0808">Transferase</keyword>
<comment type="function">
    <text evidence="11 12">Phosphorylation of dTMP to form dTDP in both de novo and salvage pathways of dTTP synthesis.</text>
</comment>
<dbReference type="InterPro" id="IPR039430">
    <property type="entry name" value="Thymidylate_kin-like_dom"/>
</dbReference>
<dbReference type="HAMAP" id="MF_00165">
    <property type="entry name" value="Thymidylate_kinase"/>
    <property type="match status" value="1"/>
</dbReference>
<dbReference type="Pfam" id="PF02223">
    <property type="entry name" value="Thymidylate_kin"/>
    <property type="match status" value="1"/>
</dbReference>
<evidence type="ECO:0000313" key="15">
    <source>
        <dbReference type="Proteomes" id="UP000325333"/>
    </source>
</evidence>
<evidence type="ECO:0000256" key="2">
    <source>
        <dbReference type="ARBA" id="ARBA00012980"/>
    </source>
</evidence>
<dbReference type="GO" id="GO:0005524">
    <property type="term" value="F:ATP binding"/>
    <property type="evidence" value="ECO:0007669"/>
    <property type="project" value="UniProtKB-UniRule"/>
</dbReference>
<dbReference type="AlphaFoldDB" id="A0A5B0L579"/>
<evidence type="ECO:0000259" key="13">
    <source>
        <dbReference type="Pfam" id="PF02223"/>
    </source>
</evidence>
<evidence type="ECO:0000256" key="11">
    <source>
        <dbReference type="ARBA" id="ARBA00057735"/>
    </source>
</evidence>
<reference evidence="14 15" key="1">
    <citation type="submission" date="2019-07" db="EMBL/GenBank/DDBJ databases">
        <title>Genome sequencing of the stress-tolerant strain Azospirillum brasilense Az19.</title>
        <authorList>
            <person name="Maroniche G.A."/>
            <person name="Garcia J.E."/>
            <person name="Pagnussat L."/>
            <person name="Amenta M."/>
            <person name="Creus C.M."/>
        </authorList>
    </citation>
    <scope>NUCLEOTIDE SEQUENCE [LARGE SCALE GENOMIC DNA]</scope>
    <source>
        <strain evidence="14 15">Az19</strain>
    </source>
</reference>
<dbReference type="PROSITE" id="PS01331">
    <property type="entry name" value="THYMIDYLATE_KINASE"/>
    <property type="match status" value="1"/>
</dbReference>
<keyword evidence="6 12" id="KW-0547">Nucleotide-binding</keyword>
<comment type="caution">
    <text evidence="14">The sequence shown here is derived from an EMBL/GenBank/DDBJ whole genome shotgun (WGS) entry which is preliminary data.</text>
</comment>
<dbReference type="GO" id="GO:0004798">
    <property type="term" value="F:dTMP kinase activity"/>
    <property type="evidence" value="ECO:0007669"/>
    <property type="project" value="UniProtKB-UniRule"/>
</dbReference>
<evidence type="ECO:0000256" key="6">
    <source>
        <dbReference type="ARBA" id="ARBA00022741"/>
    </source>
</evidence>
<feature type="domain" description="Thymidylate kinase-like" evidence="13">
    <location>
        <begin position="9"/>
        <end position="199"/>
    </location>
</feature>
<dbReference type="Gene3D" id="3.40.50.300">
    <property type="entry name" value="P-loop containing nucleotide triphosphate hydrolases"/>
    <property type="match status" value="1"/>
</dbReference>
<accession>A0A5B0L579</accession>
<dbReference type="InterPro" id="IPR018095">
    <property type="entry name" value="Thymidylate_kin_CS"/>
</dbReference>
<organism evidence="14 15">
    <name type="scientific">Azospirillum argentinense</name>
    <dbReference type="NCBI Taxonomy" id="2970906"/>
    <lineage>
        <taxon>Bacteria</taxon>
        <taxon>Pseudomonadati</taxon>
        <taxon>Pseudomonadota</taxon>
        <taxon>Alphaproteobacteria</taxon>
        <taxon>Rhodospirillales</taxon>
        <taxon>Azospirillaceae</taxon>
        <taxon>Azospirillum</taxon>
    </lineage>
</organism>
<dbReference type="InterPro" id="IPR027417">
    <property type="entry name" value="P-loop_NTPase"/>
</dbReference>
<keyword evidence="7 12" id="KW-0418">Kinase</keyword>
<evidence type="ECO:0000256" key="3">
    <source>
        <dbReference type="ARBA" id="ARBA00017144"/>
    </source>
</evidence>
<dbReference type="FunFam" id="3.40.50.300:FF:000225">
    <property type="entry name" value="Thymidylate kinase"/>
    <property type="match status" value="1"/>
</dbReference>
<comment type="similarity">
    <text evidence="1 12">Belongs to the thymidylate kinase family.</text>
</comment>
<name>A0A5B0L579_9PROT</name>
<dbReference type="PANTHER" id="PTHR10344">
    <property type="entry name" value="THYMIDYLATE KINASE"/>
    <property type="match status" value="1"/>
</dbReference>
<evidence type="ECO:0000313" key="14">
    <source>
        <dbReference type="EMBL" id="KAA1059033.1"/>
    </source>
</evidence>
<dbReference type="EMBL" id="VEWN01000001">
    <property type="protein sequence ID" value="KAA1059033.1"/>
    <property type="molecule type" value="Genomic_DNA"/>
</dbReference>
<keyword evidence="8 12" id="KW-0067">ATP-binding</keyword>
<evidence type="ECO:0000256" key="8">
    <source>
        <dbReference type="ARBA" id="ARBA00022840"/>
    </source>
</evidence>
<dbReference type="SUPFAM" id="SSF52540">
    <property type="entry name" value="P-loop containing nucleoside triphosphate hydrolases"/>
    <property type="match status" value="1"/>
</dbReference>
<sequence length="210" mass="22942">MTRGRFITLEGGEGAGKTTQIRLLADALIGWGKRVVLTREPGGSPGAEEIRGLLVSGETGRWGPVTEALLHTAARRDHLERTVWPALEAGHWVICDRFFDSTMAYQGYGLGLGRDLVATLQTTALGDFRPDLTLILDLPVEEGLARAAARRGGEDRYERMDVAFHHRLRDGFLDIAAREPERCVVVDAGHPVEAVQAAILDHVTRRLGAS</sequence>
<dbReference type="RefSeq" id="WP_145705223.1">
    <property type="nucleotide sequence ID" value="NZ_VEWN01000001.1"/>
</dbReference>
<evidence type="ECO:0000256" key="7">
    <source>
        <dbReference type="ARBA" id="ARBA00022777"/>
    </source>
</evidence>
<proteinExistence type="inferred from homology"/>
<dbReference type="GO" id="GO:0006233">
    <property type="term" value="P:dTDP biosynthetic process"/>
    <property type="evidence" value="ECO:0007669"/>
    <property type="project" value="InterPro"/>
</dbReference>
<comment type="catalytic activity">
    <reaction evidence="10 12">
        <text>dTMP + ATP = dTDP + ADP</text>
        <dbReference type="Rhea" id="RHEA:13517"/>
        <dbReference type="ChEBI" id="CHEBI:30616"/>
        <dbReference type="ChEBI" id="CHEBI:58369"/>
        <dbReference type="ChEBI" id="CHEBI:63528"/>
        <dbReference type="ChEBI" id="CHEBI:456216"/>
        <dbReference type="EC" id="2.7.4.9"/>
    </reaction>
</comment>
<feature type="binding site" evidence="12">
    <location>
        <begin position="11"/>
        <end position="18"/>
    </location>
    <ligand>
        <name>ATP</name>
        <dbReference type="ChEBI" id="CHEBI:30616"/>
    </ligand>
</feature>
<dbReference type="GO" id="GO:0006227">
    <property type="term" value="P:dUDP biosynthetic process"/>
    <property type="evidence" value="ECO:0007669"/>
    <property type="project" value="TreeGrafter"/>
</dbReference>
<dbReference type="GO" id="GO:0006235">
    <property type="term" value="P:dTTP biosynthetic process"/>
    <property type="evidence" value="ECO:0007669"/>
    <property type="project" value="UniProtKB-UniRule"/>
</dbReference>
<evidence type="ECO:0000256" key="12">
    <source>
        <dbReference type="HAMAP-Rule" id="MF_00165"/>
    </source>
</evidence>
<gene>
    <name evidence="12" type="primary">tmk</name>
    <name evidence="14" type="ORF">FH063_001233</name>
</gene>